<feature type="region of interest" description="Disordered" evidence="1">
    <location>
        <begin position="187"/>
        <end position="211"/>
    </location>
</feature>
<organism evidence="2 3">
    <name type="scientific">Stylonychia lemnae</name>
    <name type="common">Ciliate</name>
    <dbReference type="NCBI Taxonomy" id="5949"/>
    <lineage>
        <taxon>Eukaryota</taxon>
        <taxon>Sar</taxon>
        <taxon>Alveolata</taxon>
        <taxon>Ciliophora</taxon>
        <taxon>Intramacronucleata</taxon>
        <taxon>Spirotrichea</taxon>
        <taxon>Stichotrichia</taxon>
        <taxon>Sporadotrichida</taxon>
        <taxon>Oxytrichidae</taxon>
        <taxon>Stylonychinae</taxon>
        <taxon>Stylonychia</taxon>
    </lineage>
</organism>
<accession>A0A078AT93</accession>
<evidence type="ECO:0000313" key="2">
    <source>
        <dbReference type="EMBL" id="CDW85414.1"/>
    </source>
</evidence>
<sequence>MVVPRVSTINLTIANQQRQKDSVVRSSRNTSDKSSGIQKLCQNILESSKQSMIDNRLLSSPTVDECQMAPNEHQKVRSFIYTNDMEQQKPEQDILQKGPQKKLISKHQQNALKITNVPLNDQESLQETGDIYRTSDFRTINSSQSIQNFKNQFTPDMSDIKKCNTVMSNIDVDDTIVKTPVQDKENITRSPAGYCNGKSKGGNSKFNSPMPKKVNEEDVNRNLWCSNNKDAFEDNMDKVTQLRSGGGIYKNKHTQNLECQVFKILDQNRIPDSLEEIEEIIEQDNMSNIKTDLSQYRNSEQDICKICFIDKQLEKSETDLVFFNFSISNQNVDFLRFCQMQLRLSKLVSPWEKNLYISVQHYFQEYINNRFVLSKVQVVVSKIVQEFETLENFNDYVSQQLKSKTQKQMREFLLNKDQGQSNVIMKVTLMQFLTKCQICPFIITKSFLNHVASIIGKQPQISFTWEECLNILGVLGVMMVKGKDLKKNEIQDRVKAIVIMIQKSIF</sequence>
<evidence type="ECO:0000256" key="1">
    <source>
        <dbReference type="SAM" id="MobiDB-lite"/>
    </source>
</evidence>
<keyword evidence="3" id="KW-1185">Reference proteome</keyword>
<dbReference type="AlphaFoldDB" id="A0A078AT93"/>
<dbReference type="Proteomes" id="UP000039865">
    <property type="component" value="Unassembled WGS sequence"/>
</dbReference>
<reference evidence="2 3" key="1">
    <citation type="submission" date="2014-06" db="EMBL/GenBank/DDBJ databases">
        <authorList>
            <person name="Swart Estienne"/>
        </authorList>
    </citation>
    <scope>NUCLEOTIDE SEQUENCE [LARGE SCALE GENOMIC DNA]</scope>
    <source>
        <strain evidence="2 3">130c</strain>
    </source>
</reference>
<name>A0A078AT93_STYLE</name>
<gene>
    <name evidence="2" type="primary">Contig16579.g17652</name>
    <name evidence="2" type="ORF">STYLEM_14490</name>
</gene>
<proteinExistence type="predicted"/>
<dbReference type="InParanoid" id="A0A078AT93"/>
<dbReference type="EMBL" id="CCKQ01013715">
    <property type="protein sequence ID" value="CDW85414.1"/>
    <property type="molecule type" value="Genomic_DNA"/>
</dbReference>
<protein>
    <submittedName>
        <fullName evidence="2">Uncharacterized protein</fullName>
    </submittedName>
</protein>
<evidence type="ECO:0000313" key="3">
    <source>
        <dbReference type="Proteomes" id="UP000039865"/>
    </source>
</evidence>